<evidence type="ECO:0000256" key="2">
    <source>
        <dbReference type="ARBA" id="ARBA00010532"/>
    </source>
</evidence>
<name>A0A7M5X0L7_9CNID</name>
<evidence type="ECO:0000256" key="6">
    <source>
        <dbReference type="ARBA" id="ARBA00023180"/>
    </source>
</evidence>
<dbReference type="RefSeq" id="XP_066928647.1">
    <property type="nucleotide sequence ID" value="XM_067072546.1"/>
</dbReference>
<feature type="transmembrane region" description="Helical" evidence="7">
    <location>
        <begin position="479"/>
        <end position="500"/>
    </location>
</feature>
<evidence type="ECO:0000313" key="9">
    <source>
        <dbReference type="Proteomes" id="UP000594262"/>
    </source>
</evidence>
<sequence length="519" mass="58602">MSRKCCPCCSVLIASICLAVVGILIACLNFGAMPLYKGIVKKKLVMKKGSMTYKNWEHAPLPVYMNYYIFNYTNLEEIKNGSKPIIKELGPYAYREDRTNEVSDMNENEITYKQLYSYTFDPNMSCPGCSESNMIYTPNIPFMSIVKILAGANVTEHSDPSKTEPMKFFGQIFSAALDQEGADIFYHHNISQLLWGYHDNFLAAIQAESSSLPPSYLKALNISFPSNLDTTIQLQHNGTEEAEYFGNFTLKTGKEDIDDLQRIVKWRGSDEVPHWLTKYGRMINGTDGTHFKPFVTKSDQLYAFIPDICRSIYIVYDQEDSVQNIDLYRYTTDEYSMLNHTGNPDNEAFCVGGCGPSGIIPIGQCQDGDPPVYASGVHFYQSDPALFEAVDGLSNPDKEKHATLISVEPDTGTTMKANKRLQINVKAEYVEFFPKTYGFPKGDGIYFPVFYVDEEFKLDEANAKTFEDEVTNPKKYIVVFRWVLVGLGGFLILLGVTMYVCHAVRNNDAEDGYKKFSGR</sequence>
<organism evidence="8 9">
    <name type="scientific">Clytia hemisphaerica</name>
    <dbReference type="NCBI Taxonomy" id="252671"/>
    <lineage>
        <taxon>Eukaryota</taxon>
        <taxon>Metazoa</taxon>
        <taxon>Cnidaria</taxon>
        <taxon>Hydrozoa</taxon>
        <taxon>Hydroidolina</taxon>
        <taxon>Leptothecata</taxon>
        <taxon>Obeliida</taxon>
        <taxon>Clytiidae</taxon>
        <taxon>Clytia</taxon>
    </lineage>
</organism>
<evidence type="ECO:0000256" key="4">
    <source>
        <dbReference type="ARBA" id="ARBA00022989"/>
    </source>
</evidence>
<evidence type="ECO:0000256" key="1">
    <source>
        <dbReference type="ARBA" id="ARBA00004370"/>
    </source>
</evidence>
<keyword evidence="9" id="KW-1185">Reference proteome</keyword>
<dbReference type="OrthoDB" id="6020686at2759"/>
<keyword evidence="3 7" id="KW-0812">Transmembrane</keyword>
<accession>A0A7M5X0L7</accession>
<comment type="similarity">
    <text evidence="2">Belongs to the CD36 family.</text>
</comment>
<dbReference type="PROSITE" id="PS51257">
    <property type="entry name" value="PROKAR_LIPOPROTEIN"/>
    <property type="match status" value="1"/>
</dbReference>
<reference evidence="8" key="1">
    <citation type="submission" date="2021-01" db="UniProtKB">
        <authorList>
            <consortium name="EnsemblMetazoa"/>
        </authorList>
    </citation>
    <scope>IDENTIFICATION</scope>
</reference>
<dbReference type="GO" id="GO:0005737">
    <property type="term" value="C:cytoplasm"/>
    <property type="evidence" value="ECO:0007669"/>
    <property type="project" value="TreeGrafter"/>
</dbReference>
<protein>
    <recommendedName>
        <fullName evidence="10">CD36 family protein</fullName>
    </recommendedName>
</protein>
<dbReference type="Pfam" id="PF01130">
    <property type="entry name" value="CD36"/>
    <property type="match status" value="1"/>
</dbReference>
<proteinExistence type="inferred from homology"/>
<evidence type="ECO:0000256" key="3">
    <source>
        <dbReference type="ARBA" id="ARBA00022692"/>
    </source>
</evidence>
<dbReference type="AlphaFoldDB" id="A0A7M5X0L7"/>
<dbReference type="PANTHER" id="PTHR11923">
    <property type="entry name" value="SCAVENGER RECEPTOR CLASS B TYPE-1 SR-B1"/>
    <property type="match status" value="1"/>
</dbReference>
<dbReference type="Proteomes" id="UP000594262">
    <property type="component" value="Unplaced"/>
</dbReference>
<dbReference type="InterPro" id="IPR002159">
    <property type="entry name" value="CD36_fam"/>
</dbReference>
<dbReference type="PANTHER" id="PTHR11923:SF51">
    <property type="entry name" value="LYSOSOME MEMBRANE PROTEIN 2"/>
    <property type="match status" value="1"/>
</dbReference>
<dbReference type="GeneID" id="136816107"/>
<comment type="subcellular location">
    <subcellularLocation>
        <location evidence="1">Membrane</location>
    </subcellularLocation>
</comment>
<keyword evidence="6" id="KW-0325">Glycoprotein</keyword>
<dbReference type="GO" id="GO:0016020">
    <property type="term" value="C:membrane"/>
    <property type="evidence" value="ECO:0007669"/>
    <property type="project" value="UniProtKB-SubCell"/>
</dbReference>
<dbReference type="PRINTS" id="PR01609">
    <property type="entry name" value="CD36FAMILY"/>
</dbReference>
<evidence type="ECO:0008006" key="10">
    <source>
        <dbReference type="Google" id="ProtNLM"/>
    </source>
</evidence>
<feature type="transmembrane region" description="Helical" evidence="7">
    <location>
        <begin position="12"/>
        <end position="36"/>
    </location>
</feature>
<dbReference type="GO" id="GO:0005044">
    <property type="term" value="F:scavenger receptor activity"/>
    <property type="evidence" value="ECO:0007669"/>
    <property type="project" value="TreeGrafter"/>
</dbReference>
<dbReference type="EnsemblMetazoa" id="CLYHEMT015873.1">
    <property type="protein sequence ID" value="CLYHEMP015873.1"/>
    <property type="gene ID" value="CLYHEMG015873"/>
</dbReference>
<keyword evidence="4 7" id="KW-1133">Transmembrane helix</keyword>
<evidence type="ECO:0000256" key="5">
    <source>
        <dbReference type="ARBA" id="ARBA00023136"/>
    </source>
</evidence>
<evidence type="ECO:0000313" key="8">
    <source>
        <dbReference type="EnsemblMetazoa" id="CLYHEMP015873.1"/>
    </source>
</evidence>
<keyword evidence="5 7" id="KW-0472">Membrane</keyword>
<evidence type="ECO:0000256" key="7">
    <source>
        <dbReference type="SAM" id="Phobius"/>
    </source>
</evidence>